<dbReference type="Pfam" id="PF18276">
    <property type="entry name" value="TcA_TcB_BD"/>
    <property type="match status" value="2"/>
</dbReference>
<feature type="domain" description="Tc toxin complex TcA C-terminal TcB-binding" evidence="4">
    <location>
        <begin position="2227"/>
        <end position="2357"/>
    </location>
</feature>
<dbReference type="Pfam" id="PF18413">
    <property type="entry name" value="Neuraminidase"/>
    <property type="match status" value="1"/>
</dbReference>
<dbReference type="Pfam" id="PF20220">
    <property type="entry name" value="ABC_toxin_N"/>
    <property type="match status" value="1"/>
</dbReference>
<keyword evidence="1" id="KW-0843">Virulence</keyword>
<keyword evidence="2" id="KW-0175">Coiled coil</keyword>
<evidence type="ECO:0000259" key="4">
    <source>
        <dbReference type="Pfam" id="PF18276"/>
    </source>
</evidence>
<dbReference type="InterPro" id="IPR041079">
    <property type="entry name" value="Neuraminidase-like"/>
</dbReference>
<evidence type="ECO:0000256" key="1">
    <source>
        <dbReference type="ARBA" id="ARBA00023026"/>
    </source>
</evidence>
<sequence>MYLTDEILDKLNASRGSKNSLEKSFSNEKITLADIMARSFAEVKALAGDVLSWGEKNFLYQQAQKELKENKMAESRILTRANPQLANAVRLGIRQSSMQRGYDELFPERTRHFVKSGSVASMFSPAAYLTELYREARNLHENTSPYHLETRRPDLASLPLSQTNMDDELSTLSLSNELLLNSIQTLEGKNYDSVMEMLAAYRQTGATPYNHHYEAVRQSIILQDPEFAAFLNNPAVAGVIDTVSLLSIKANISPELREILTEEISEDNAGDLITKNFGDTDTAAFQNVAYLASWYGLTYEEMIALLGLVTATNSMTDGVQYYHDDQLLSLVETEGHLNAVLMMRTPGSNYGQFGYIELIPMSGDNYQLRFTVTGGNAGDNCSINIGTTGSGSSNLLKDGRIPGHNIPATVNITLDSSELSEGIVIGVTRYGPNAGTGGGFFYATVHFQKNNFSYSTFLLKLNKLIRLYKATGMAPSDIRNIIESSNSNLEITSDVLSQLFWVNHYMRHYGIDVSTALVLAGSAIGQVTHDNQSSAYTRLFNTPMLNNTEFSADSTAIKLAPSGASDTFRTGVIKRALSVNDSELYTLWMLASGSATPPDFTCTIENLSALYRVSLLADVHNLSVTELAALLAVSPYASTSIGSLSGEKLATLVGFTDRYTRWLEEMNWTVSDLYLMLTDRYSTTLSPDIENLITTLKNGLAGQDFSNAEEAIAISTSAPFIAASTQLDSAETAAAILQWMNQLKPQGLTVSEFLMLAISDDRTNNETSALVSYCQVMGQLALITRNTHLSSAELSWVVTHPAVITLKASVLNHDIDTLNKLTQLHALLSRCGSRAAEILTSLSGKSGSKKNNLSVKTVAEVLGLDEQALTQALARCSSYAYFYNWPGLTGALQWLDVATIFGITPADVAMLVNLRPDSKYADWVTAGSVLQAGLNPQQTARLSHMLDEALGAAASVYVIKNIAPSWVTNRDQLYSWLLIDNQVSAQIKTTRIAEAIASVQLYVNRALSGQEEGVDYAIKSKKFFSTDWDTYNKRYSTWAGVSQLVYYPENYIDPTLRIGQTGMMDEMLQTLSQSQLTSNTVENAFKTYMTRFEEIANLDIISGYHDGASDQYGTTWLVGKSDIGDYYWRSADIGKMSDGKLPANAWSEWKKVTAALNPVKNLVRPVIFQSRLYLAWVESRETAATGGSDTDKITEYLLKYAHILHDGTWSAPVSVPLEDGILPLSGVNIDDTGMYCAKNAEQEKLYFYFYKKADSYSALPVNIAGLCLYQDGKVENIPADSAAKMTGYIYLQLDTTSAVRLNTPYTGGNTQVGISNARRTGYEWGDGYYTMLFSGSVKGTSATVSDDCVELTFNSVARVIYNGYTGSRSRTQVDMMHSTGRIGDTFYLPGTKKRSDVAIRSGRDFEYIFRNNNFPTVLVLDSIPPVYTDRIRLFSYSSDSYLNTSEKARLDNLIMSSNNNKLWTNTFYGITPKNYIYAFMSPQGKESSTPNELMFGDFRKIETKINKEDVKLSVSGIADGSFTADGYSKYSLVESLFNFNNKAVLVPFSAFNNNTAELTFVMSATAPAGDGRSLGKEVFTLTLTRTDESSMPVISLNKTTDGAQYLQYGFYRVRVNTLFAKQLVARANKGLNAVLSMETQLLEEPKLGDGSYVEVTFERYNKDTHGDGSYRLYLVGWDNDVGGDTEDKTRSKMEFASGTISSQESTRVRVFVPYNPDKTGNEKSTFYIGVEYSHAEYTSTYKKMQSFKYSDPNKAFTADKDNSDRTPGLSSRVMNSEPMDFNGANALYFWEMFYYVPMMVFRRLLSESKFTEASQWLKYIWSPDGYLVHGQPATWMWNVRPLEEDTTWNNDPLDSVDPDAVAQADPLHYKVATFMSYLDLLIARGDTAYRQLERDTLNEAKMWYIQALDALGDEPYLTESAGWSSPRLTWAADKTTQTRTHQSLLAVRQQIASGELRTANSLTGLFLPQQNEKLAGYWQTLAQRLYNLRHNLSIDGSPLSLSVYATPADPAALLSAAVIGSQGGSDLPAAIMPTYRFPVMLESARNMVGQLTQFGSTLLSISERQDAEALSELLQTQGSELVRQSIALQNSTISEIDADRVALEASLSGAQSRLESYTTLYDEDVNTGEKQAMDLALAASVLSSTASIAYTVAAGLDTAPNIYGFAFGGSRYGSISRAIGNGIEIAAGVSRTAAERLSQSEIYRRRRQEWEIQRNAAQSDVNQINAQLDALAVRRQGAVLQKTYLETQQSQTQAQMTFLQNKFTSKALYNWLRGKLTAIYYQFYDLTVSRCLMAQKAYQWAQGNEVSFIRPGTWQGTYAGLMAGETLMLNLAQMEQNYLEKDQREKEVTRTVCLSEVYTGLSSDPFRLADEIVKLVNDGKGSAGMDSNGLVFDDTEKQLQATLKLEDLKISDDYPSSLGNIRRIKQISVTLPALVGPYQDVRAVLSYGGGVSLPRGCTATAVSHGMNDSGQFQLDFNDSRWLPFEGIPVDDSGTLTLSFPQANSSQKDLLLSLTDVILHIRYTIINTLS</sequence>
<dbReference type="InterPro" id="IPR046839">
    <property type="entry name" value="ABC_toxin_N"/>
</dbReference>
<dbReference type="EMBL" id="PQLX01000013">
    <property type="protein sequence ID" value="POU61117.1"/>
    <property type="molecule type" value="Genomic_DNA"/>
</dbReference>
<dbReference type="Proteomes" id="UP000237003">
    <property type="component" value="Unassembled WGS sequence"/>
</dbReference>
<evidence type="ECO:0000313" key="8">
    <source>
        <dbReference type="EMBL" id="POU61117.1"/>
    </source>
</evidence>
<evidence type="ECO:0000256" key="3">
    <source>
        <dbReference type="SAM" id="MobiDB-lite"/>
    </source>
</evidence>
<dbReference type="InterPro" id="IPR041568">
    <property type="entry name" value="TcA_RBD"/>
</dbReference>
<proteinExistence type="predicted"/>
<protein>
    <submittedName>
        <fullName evidence="8">Toxin</fullName>
    </submittedName>
</protein>
<dbReference type="InterPro" id="IPR018003">
    <property type="entry name" value="Insecticidal_toxin/plasmid_vir"/>
</dbReference>
<feature type="region of interest" description="Disordered" evidence="3">
    <location>
        <begin position="1756"/>
        <end position="1775"/>
    </location>
</feature>
<organism evidence="8 9">
    <name type="scientific">Citrobacter amalonaticus</name>
    <dbReference type="NCBI Taxonomy" id="35703"/>
    <lineage>
        <taxon>Bacteria</taxon>
        <taxon>Pseudomonadati</taxon>
        <taxon>Pseudomonadota</taxon>
        <taxon>Gammaproteobacteria</taxon>
        <taxon>Enterobacterales</taxon>
        <taxon>Enterobacteriaceae</taxon>
        <taxon>Citrobacter</taxon>
    </lineage>
</organism>
<dbReference type="InterPro" id="IPR040840">
    <property type="entry name" value="TcA_TcB_BD"/>
</dbReference>
<feature type="domain" description="TcA receptor binding" evidence="6">
    <location>
        <begin position="1644"/>
        <end position="1782"/>
    </location>
</feature>
<evidence type="ECO:0000259" key="5">
    <source>
        <dbReference type="Pfam" id="PF18413"/>
    </source>
</evidence>
<name>A0A2S4RR00_CITAM</name>
<feature type="domain" description="ABC toxin N-terminal" evidence="7">
    <location>
        <begin position="959"/>
        <end position="1066"/>
    </location>
</feature>
<dbReference type="RefSeq" id="WP_103780159.1">
    <property type="nucleotide sequence ID" value="NZ_PQLX01000013.1"/>
</dbReference>
<feature type="coiled-coil region" evidence="2">
    <location>
        <begin position="2207"/>
        <end position="2234"/>
    </location>
</feature>
<feature type="domain" description="Neuraminidase-like" evidence="5">
    <location>
        <begin position="1098"/>
        <end position="1251"/>
    </location>
</feature>
<dbReference type="Pfam" id="PF18518">
    <property type="entry name" value="TcA_RBD"/>
    <property type="match status" value="1"/>
</dbReference>
<accession>A0A2S4RR00</accession>
<reference evidence="8 9" key="1">
    <citation type="submission" date="2018-01" db="EMBL/GenBank/DDBJ databases">
        <title>Complete genome sequences of 14 Citrobacter spp. isolated from plant in Canada.</title>
        <authorList>
            <person name="Bhandare S.G."/>
            <person name="Colavecchio A."/>
            <person name="Jeukens J."/>
            <person name="Emond-Rheault J.-G."/>
            <person name="Freschi L."/>
            <person name="Hamel J."/>
            <person name="Kukavica-Ibrulj I."/>
            <person name="Levesque R."/>
            <person name="Goodridge L."/>
        </authorList>
    </citation>
    <scope>NUCLEOTIDE SEQUENCE [LARGE SCALE GENOMIC DNA]</scope>
    <source>
        <strain evidence="8 9">S1285</strain>
    </source>
</reference>
<dbReference type="Pfam" id="PF03538">
    <property type="entry name" value="VRP1"/>
    <property type="match status" value="1"/>
</dbReference>
<evidence type="ECO:0000256" key="2">
    <source>
        <dbReference type="SAM" id="Coils"/>
    </source>
</evidence>
<feature type="domain" description="Tc toxin complex TcA C-terminal TcB-binding" evidence="4">
    <location>
        <begin position="2457"/>
        <end position="2523"/>
    </location>
</feature>
<comment type="caution">
    <text evidence="8">The sequence shown here is derived from an EMBL/GenBank/DDBJ whole genome shotgun (WGS) entry which is preliminary data.</text>
</comment>
<dbReference type="OrthoDB" id="9781691at2"/>
<evidence type="ECO:0000259" key="6">
    <source>
        <dbReference type="Pfam" id="PF18518"/>
    </source>
</evidence>
<evidence type="ECO:0000259" key="7">
    <source>
        <dbReference type="Pfam" id="PF20220"/>
    </source>
</evidence>
<evidence type="ECO:0000313" key="9">
    <source>
        <dbReference type="Proteomes" id="UP000237003"/>
    </source>
</evidence>
<gene>
    <name evidence="8" type="ORF">C3430_24175</name>
</gene>